<dbReference type="PANTHER" id="PTHR11280">
    <property type="entry name" value="GLUCOSAMINE-6-PHOSPHATE ISOMERASE"/>
    <property type="match status" value="1"/>
</dbReference>
<dbReference type="Proteomes" id="UP000435649">
    <property type="component" value="Unassembled WGS sequence"/>
</dbReference>
<dbReference type="Gene3D" id="3.40.50.1360">
    <property type="match status" value="1"/>
</dbReference>
<comment type="catalytic activity">
    <reaction evidence="2">
        <text>alpha-D-glucosamine 6-phosphate + H2O = beta-D-fructose 6-phosphate + NH4(+)</text>
        <dbReference type="Rhea" id="RHEA:12172"/>
        <dbReference type="ChEBI" id="CHEBI:15377"/>
        <dbReference type="ChEBI" id="CHEBI:28938"/>
        <dbReference type="ChEBI" id="CHEBI:57634"/>
        <dbReference type="ChEBI" id="CHEBI:75989"/>
        <dbReference type="EC" id="3.5.99.6"/>
    </reaction>
</comment>
<proteinExistence type="inferred from homology"/>
<evidence type="ECO:0000256" key="1">
    <source>
        <dbReference type="ARBA" id="ARBA00022801"/>
    </source>
</evidence>
<dbReference type="Pfam" id="PF01182">
    <property type="entry name" value="Glucosamine_iso"/>
    <property type="match status" value="1"/>
</dbReference>
<dbReference type="PANTHER" id="PTHR11280:SF5">
    <property type="entry name" value="GLUCOSAMINE-6-PHOSPHATE ISOMERASE"/>
    <property type="match status" value="1"/>
</dbReference>
<dbReference type="EMBL" id="VUNS01000002">
    <property type="protein sequence ID" value="MST96048.1"/>
    <property type="molecule type" value="Genomic_DNA"/>
</dbReference>
<dbReference type="UniPathway" id="UPA00629">
    <property type="reaction ID" value="UER00684"/>
</dbReference>
<keyword evidence="2" id="KW-0119">Carbohydrate metabolism</keyword>
<sequence length="261" mass="28733">MEVIIRPTTEEAVRLTAELIADAIRQKPFFKLGLATGATMEAVYADLAEMNKAGRVDFSRVHTFNLDEYIGLPPEDPNSYRYYMNKHLFSKINIDMRNTNLPDGLAGDEIAEGLRYEEAIEDAGGIDLQLLGIGNDGHIGFNEPISSLGSRTRAKALTPATYAQNSVYFNPPESMPKRAFTMGVGTILDAERIVMLITGAKKAGIAAKAIEGPVTSMVTGSAIQLHPNTVVILDEAAAAELTQTEYYKWVFDNEPKWEPYR</sequence>
<dbReference type="GO" id="GO:0005975">
    <property type="term" value="P:carbohydrate metabolic process"/>
    <property type="evidence" value="ECO:0007669"/>
    <property type="project" value="InterPro"/>
</dbReference>
<comment type="caution">
    <text evidence="4">The sequence shown here is derived from an EMBL/GenBank/DDBJ whole genome shotgun (WGS) entry which is preliminary data.</text>
</comment>
<comment type="pathway">
    <text evidence="2">Amino-sugar metabolism; N-acetylneuraminate degradation; D-fructose 6-phosphate from N-acetylneuraminate: step 5/5.</text>
</comment>
<dbReference type="InterPro" id="IPR018321">
    <property type="entry name" value="Glucosamine6P_isomerase_CS"/>
</dbReference>
<dbReference type="NCBIfam" id="TIGR00502">
    <property type="entry name" value="nagB"/>
    <property type="match status" value="1"/>
</dbReference>
<dbReference type="GO" id="GO:0006046">
    <property type="term" value="P:N-acetylglucosamine catabolic process"/>
    <property type="evidence" value="ECO:0007669"/>
    <property type="project" value="UniProtKB-UniRule"/>
</dbReference>
<feature type="domain" description="Glucosamine/galactosamine-6-phosphate isomerase" evidence="3">
    <location>
        <begin position="10"/>
        <end position="215"/>
    </location>
</feature>
<dbReference type="InterPro" id="IPR037171">
    <property type="entry name" value="NagB/RpiA_transferase-like"/>
</dbReference>
<feature type="active site" description="Proton acceptor; for ring-opening step" evidence="2">
    <location>
        <position position="138"/>
    </location>
</feature>
<gene>
    <name evidence="2 4" type="primary">nagB</name>
    <name evidence="4" type="ORF">FYJ85_03185</name>
</gene>
<feature type="active site" description="For ring-opening step" evidence="2">
    <location>
        <position position="136"/>
    </location>
</feature>
<comment type="function">
    <text evidence="2">Catalyzes the reversible isomerization-deamination of glucosamine 6-phosphate (GlcN6P) to form fructose 6-phosphate (Fru6P) and ammonium ion.</text>
</comment>
<evidence type="ECO:0000256" key="2">
    <source>
        <dbReference type="HAMAP-Rule" id="MF_01241"/>
    </source>
</evidence>
<feature type="active site" description="Proton acceptor; for enolization step" evidence="2">
    <location>
        <position position="67"/>
    </location>
</feature>
<dbReference type="PROSITE" id="PS01161">
    <property type="entry name" value="GLC_GALNAC_ISOMERASE"/>
    <property type="match status" value="1"/>
</dbReference>
<comment type="similarity">
    <text evidence="2">Belongs to the glucosamine/galactosamine-6-phosphate isomerase family. NagB subfamily.</text>
</comment>
<name>A0A844G0D3_9BACT</name>
<dbReference type="GO" id="GO:0005737">
    <property type="term" value="C:cytoplasm"/>
    <property type="evidence" value="ECO:0007669"/>
    <property type="project" value="TreeGrafter"/>
</dbReference>
<dbReference type="AlphaFoldDB" id="A0A844G0D3"/>
<dbReference type="InterPro" id="IPR006148">
    <property type="entry name" value="Glc/Gal-6P_isomerase"/>
</dbReference>
<dbReference type="EC" id="3.5.99.6" evidence="2"/>
<keyword evidence="5" id="KW-1185">Reference proteome</keyword>
<dbReference type="RefSeq" id="WP_106054837.1">
    <property type="nucleotide sequence ID" value="NZ_CALXOB010000031.1"/>
</dbReference>
<organism evidence="4 5">
    <name type="scientific">Victivallis lenta</name>
    <dbReference type="NCBI Taxonomy" id="2606640"/>
    <lineage>
        <taxon>Bacteria</taxon>
        <taxon>Pseudomonadati</taxon>
        <taxon>Lentisphaerota</taxon>
        <taxon>Lentisphaeria</taxon>
        <taxon>Victivallales</taxon>
        <taxon>Victivallaceae</taxon>
        <taxon>Victivallis</taxon>
    </lineage>
</organism>
<dbReference type="HAMAP" id="MF_01241">
    <property type="entry name" value="GlcN6P_deamin"/>
    <property type="match status" value="1"/>
</dbReference>
<dbReference type="InterPro" id="IPR004547">
    <property type="entry name" value="Glucosamine6P_isomerase"/>
</dbReference>
<dbReference type="CDD" id="cd01399">
    <property type="entry name" value="GlcN6P_deaminase"/>
    <property type="match status" value="1"/>
</dbReference>
<evidence type="ECO:0000313" key="5">
    <source>
        <dbReference type="Proteomes" id="UP000435649"/>
    </source>
</evidence>
<accession>A0A844G0D3</accession>
<protein>
    <recommendedName>
        <fullName evidence="2">Glucosamine-6-phosphate deaminase</fullName>
        <ecNumber evidence="2">3.5.99.6</ecNumber>
    </recommendedName>
    <alternativeName>
        <fullName evidence="2">GlcN6P deaminase</fullName>
        <shortName evidence="2">GNPDA</shortName>
    </alternativeName>
    <alternativeName>
        <fullName evidence="2">Glucosamine-6-phosphate isomerase</fullName>
    </alternativeName>
</protein>
<keyword evidence="1 2" id="KW-0378">Hydrolase</keyword>
<reference evidence="4 5" key="1">
    <citation type="submission" date="2019-08" db="EMBL/GenBank/DDBJ databases">
        <title>In-depth cultivation of the pig gut microbiome towards novel bacterial diversity and tailored functional studies.</title>
        <authorList>
            <person name="Wylensek D."/>
            <person name="Hitch T.C.A."/>
            <person name="Clavel T."/>
        </authorList>
    </citation>
    <scope>NUCLEOTIDE SEQUENCE [LARGE SCALE GENOMIC DNA]</scope>
    <source>
        <strain evidence="4 5">BBE-744-WT-12</strain>
    </source>
</reference>
<comment type="caution">
    <text evidence="2">Lacks conserved residue(s) required for the propagation of feature annotation.</text>
</comment>
<evidence type="ECO:0000313" key="4">
    <source>
        <dbReference type="EMBL" id="MST96048.1"/>
    </source>
</evidence>
<dbReference type="GO" id="GO:0006043">
    <property type="term" value="P:glucosamine catabolic process"/>
    <property type="evidence" value="ECO:0007669"/>
    <property type="project" value="TreeGrafter"/>
</dbReference>
<evidence type="ECO:0000259" key="3">
    <source>
        <dbReference type="Pfam" id="PF01182"/>
    </source>
</evidence>
<feature type="active site" description="For ring-opening step" evidence="2">
    <location>
        <position position="143"/>
    </location>
</feature>
<dbReference type="SUPFAM" id="SSF100950">
    <property type="entry name" value="NagB/RpiA/CoA transferase-like"/>
    <property type="match status" value="1"/>
</dbReference>
<dbReference type="GO" id="GO:0042802">
    <property type="term" value="F:identical protein binding"/>
    <property type="evidence" value="ECO:0007669"/>
    <property type="project" value="TreeGrafter"/>
</dbReference>
<dbReference type="GO" id="GO:0019262">
    <property type="term" value="P:N-acetylneuraminate catabolic process"/>
    <property type="evidence" value="ECO:0007669"/>
    <property type="project" value="UniProtKB-UniRule"/>
</dbReference>
<dbReference type="GO" id="GO:0004342">
    <property type="term" value="F:glucosamine-6-phosphate deaminase activity"/>
    <property type="evidence" value="ECO:0007669"/>
    <property type="project" value="UniProtKB-UniRule"/>
</dbReference>